<evidence type="ECO:0000256" key="1">
    <source>
        <dbReference type="SAM" id="MobiDB-lite"/>
    </source>
</evidence>
<accession>A0ABD2B1B1</accession>
<comment type="caution">
    <text evidence="2">The sequence shown here is derived from an EMBL/GenBank/DDBJ whole genome shotgun (WGS) entry which is preliminary data.</text>
</comment>
<protein>
    <submittedName>
        <fullName evidence="2">Uncharacterized protein</fullName>
    </submittedName>
</protein>
<evidence type="ECO:0000313" key="2">
    <source>
        <dbReference type="EMBL" id="KAL2726295.1"/>
    </source>
</evidence>
<sequence>MVNPGISHTVLRPVLKVRDYKWCIPTTTIILIVYPKGKNSIRSQHATGTWLPLVRDETKSGYRRCNRYVKIARNDQLRLKVCDMKLRIVTHNVLLKKAKQKRFQSSDDKYDRVQTRHRKAENVNE</sequence>
<dbReference type="Proteomes" id="UP001607303">
    <property type="component" value="Unassembled WGS sequence"/>
</dbReference>
<dbReference type="EMBL" id="JAYRBN010000109">
    <property type="protein sequence ID" value="KAL2726295.1"/>
    <property type="molecule type" value="Genomic_DNA"/>
</dbReference>
<name>A0ABD2B1B1_VESMC</name>
<evidence type="ECO:0000313" key="3">
    <source>
        <dbReference type="Proteomes" id="UP001607303"/>
    </source>
</evidence>
<organism evidence="2 3">
    <name type="scientific">Vespula maculifrons</name>
    <name type="common">Eastern yellow jacket</name>
    <name type="synonym">Wasp</name>
    <dbReference type="NCBI Taxonomy" id="7453"/>
    <lineage>
        <taxon>Eukaryota</taxon>
        <taxon>Metazoa</taxon>
        <taxon>Ecdysozoa</taxon>
        <taxon>Arthropoda</taxon>
        <taxon>Hexapoda</taxon>
        <taxon>Insecta</taxon>
        <taxon>Pterygota</taxon>
        <taxon>Neoptera</taxon>
        <taxon>Endopterygota</taxon>
        <taxon>Hymenoptera</taxon>
        <taxon>Apocrita</taxon>
        <taxon>Aculeata</taxon>
        <taxon>Vespoidea</taxon>
        <taxon>Vespidae</taxon>
        <taxon>Vespinae</taxon>
        <taxon>Vespula</taxon>
    </lineage>
</organism>
<keyword evidence="3" id="KW-1185">Reference proteome</keyword>
<reference evidence="2 3" key="1">
    <citation type="journal article" date="2024" name="Ann. Entomol. Soc. Am.">
        <title>Genomic analyses of the southern and eastern yellowjacket wasps (Hymenoptera: Vespidae) reveal evolutionary signatures of social life.</title>
        <authorList>
            <person name="Catto M.A."/>
            <person name="Caine P.B."/>
            <person name="Orr S.E."/>
            <person name="Hunt B.G."/>
            <person name="Goodisman M.A.D."/>
        </authorList>
    </citation>
    <scope>NUCLEOTIDE SEQUENCE [LARGE SCALE GENOMIC DNA]</scope>
    <source>
        <strain evidence="2">232</strain>
        <tissue evidence="2">Head and thorax</tissue>
    </source>
</reference>
<dbReference type="AlphaFoldDB" id="A0ABD2B1B1"/>
<feature type="compositionally biased region" description="Basic and acidic residues" evidence="1">
    <location>
        <begin position="104"/>
        <end position="125"/>
    </location>
</feature>
<feature type="region of interest" description="Disordered" evidence="1">
    <location>
        <begin position="101"/>
        <end position="125"/>
    </location>
</feature>
<proteinExistence type="predicted"/>
<gene>
    <name evidence="2" type="ORF">V1477_018109</name>
</gene>